<gene>
    <name evidence="1" type="ORF">ANN_21412</name>
</gene>
<dbReference type="Proteomes" id="UP001148838">
    <property type="component" value="Unassembled WGS sequence"/>
</dbReference>
<evidence type="ECO:0000313" key="1">
    <source>
        <dbReference type="EMBL" id="KAJ4432773.1"/>
    </source>
</evidence>
<organism evidence="1 2">
    <name type="scientific">Periplaneta americana</name>
    <name type="common">American cockroach</name>
    <name type="synonym">Blatta americana</name>
    <dbReference type="NCBI Taxonomy" id="6978"/>
    <lineage>
        <taxon>Eukaryota</taxon>
        <taxon>Metazoa</taxon>
        <taxon>Ecdysozoa</taxon>
        <taxon>Arthropoda</taxon>
        <taxon>Hexapoda</taxon>
        <taxon>Insecta</taxon>
        <taxon>Pterygota</taxon>
        <taxon>Neoptera</taxon>
        <taxon>Polyneoptera</taxon>
        <taxon>Dictyoptera</taxon>
        <taxon>Blattodea</taxon>
        <taxon>Blattoidea</taxon>
        <taxon>Blattidae</taxon>
        <taxon>Blattinae</taxon>
        <taxon>Periplaneta</taxon>
    </lineage>
</organism>
<protein>
    <submittedName>
        <fullName evidence="1">Uncharacterized protein</fullName>
    </submittedName>
</protein>
<keyword evidence="2" id="KW-1185">Reference proteome</keyword>
<name>A0ABQ8SFN8_PERAM</name>
<evidence type="ECO:0000313" key="2">
    <source>
        <dbReference type="Proteomes" id="UP001148838"/>
    </source>
</evidence>
<accession>A0ABQ8SFN8</accession>
<reference evidence="1 2" key="1">
    <citation type="journal article" date="2022" name="Allergy">
        <title>Genome assembly and annotation of Periplaneta americana reveal a comprehensive cockroach allergen profile.</title>
        <authorList>
            <person name="Wang L."/>
            <person name="Xiong Q."/>
            <person name="Saelim N."/>
            <person name="Wang L."/>
            <person name="Nong W."/>
            <person name="Wan A.T."/>
            <person name="Shi M."/>
            <person name="Liu X."/>
            <person name="Cao Q."/>
            <person name="Hui J.H.L."/>
            <person name="Sookrung N."/>
            <person name="Leung T.F."/>
            <person name="Tungtrongchitr A."/>
            <person name="Tsui S.K.W."/>
        </authorList>
    </citation>
    <scope>NUCLEOTIDE SEQUENCE [LARGE SCALE GENOMIC DNA]</scope>
    <source>
        <strain evidence="1">PWHHKU_190912</strain>
    </source>
</reference>
<proteinExistence type="predicted"/>
<dbReference type="EMBL" id="JAJSOF020000029">
    <property type="protein sequence ID" value="KAJ4432773.1"/>
    <property type="molecule type" value="Genomic_DNA"/>
</dbReference>
<comment type="caution">
    <text evidence="1">The sequence shown here is derived from an EMBL/GenBank/DDBJ whole genome shotgun (WGS) entry which is preliminary data.</text>
</comment>
<sequence length="135" mass="15045">MAGLCEGGNEPPGSLEVFFSHYFTFSHTPKRPEVAYNPGVRVPMSVYYFQGTLCQVVRTLVAKVFRILSLIITMKEQLHFVIGTHCCERVILVSVQSAASASATEIKDSRMQLRRATSAVHKRAAKCTQEDGDFF</sequence>